<dbReference type="KEGG" id="buy:D8S85_21080"/>
<dbReference type="OrthoDB" id="636744at2"/>
<evidence type="ECO:0000313" key="2">
    <source>
        <dbReference type="Proteomes" id="UP000270673"/>
    </source>
</evidence>
<sequence>MKMTKIVIALLLGWGIFLGCEDENIVSEPSYYENFWEIKDNPNDPVQHRAFEIYQKYGVPVFLNDTIGKIFVKVDIHGDSVFRYETIDLNWNFSSESYNTPYTHTYIKETDKCLVALELAAKYLETIPAGIYPFSMLLTEKTVRPSMSGDVTSISSGIFFRTLLLSDVLKQNTDAKVKKYINKIMIDVILNKMDDNAVNNFSKVSASKHYDVKWEKLEPNLPDNFDPDILTDPDALEEDKKAVRDVLGKYGFVSNYEQLDFDDDWELVYFDCTPPYPDIDLQGYINEIVSVTPEEFERRWGNYPLVMQKYELIRDYVPVKK</sequence>
<accession>A0A3S9VZ03</accession>
<dbReference type="AlphaFoldDB" id="A0A3S9VZ03"/>
<dbReference type="RefSeq" id="WP_106624217.1">
    <property type="nucleotide sequence ID" value="NZ_CP032819.1"/>
</dbReference>
<evidence type="ECO:0000313" key="1">
    <source>
        <dbReference type="EMBL" id="AZS31794.1"/>
    </source>
</evidence>
<name>A0A3S9VZ03_9BACT</name>
<dbReference type="EMBL" id="CP032819">
    <property type="protein sequence ID" value="AZS31794.1"/>
    <property type="molecule type" value="Genomic_DNA"/>
</dbReference>
<organism evidence="1 2">
    <name type="scientific">Butyricimonas faecalis</name>
    <dbReference type="NCBI Taxonomy" id="2093856"/>
    <lineage>
        <taxon>Bacteria</taxon>
        <taxon>Pseudomonadati</taxon>
        <taxon>Bacteroidota</taxon>
        <taxon>Bacteroidia</taxon>
        <taxon>Bacteroidales</taxon>
        <taxon>Odoribacteraceae</taxon>
        <taxon>Butyricimonas</taxon>
    </lineage>
</organism>
<reference evidence="1 2" key="1">
    <citation type="submission" date="2018-10" db="EMBL/GenBank/DDBJ databases">
        <title>Butyricimonas faecalis sp. nov., isolated from human faeces and emended description of the genus Butyricimonas.</title>
        <authorList>
            <person name="Le Roy T."/>
            <person name="Van der Smissen P."/>
            <person name="Paquot A."/>
            <person name="Delzenne N."/>
            <person name="Muccioli G."/>
            <person name="Collet J.-F."/>
            <person name="Cani P.D."/>
        </authorList>
    </citation>
    <scope>NUCLEOTIDE SEQUENCE [LARGE SCALE GENOMIC DNA]</scope>
    <source>
        <strain evidence="1 2">H184</strain>
    </source>
</reference>
<protein>
    <submittedName>
        <fullName evidence="1">Uncharacterized protein</fullName>
    </submittedName>
</protein>
<dbReference type="PROSITE" id="PS51257">
    <property type="entry name" value="PROKAR_LIPOPROTEIN"/>
    <property type="match status" value="1"/>
</dbReference>
<keyword evidence="2" id="KW-1185">Reference proteome</keyword>
<dbReference type="Proteomes" id="UP000270673">
    <property type="component" value="Chromosome"/>
</dbReference>
<gene>
    <name evidence="1" type="ORF">D8S85_21080</name>
</gene>
<proteinExistence type="predicted"/>